<dbReference type="Gene3D" id="1.10.287.1350">
    <property type="match status" value="1"/>
</dbReference>
<accession>A0A1H8R684</accession>
<dbReference type="InterPro" id="IPR012967">
    <property type="entry name" value="COMT_dimerisation"/>
</dbReference>
<dbReference type="SUPFAM" id="SSF53335">
    <property type="entry name" value="S-adenosyl-L-methionine-dependent methyltransferases"/>
    <property type="match status" value="1"/>
</dbReference>
<dbReference type="InterPro" id="IPR016461">
    <property type="entry name" value="COMT-like"/>
</dbReference>
<protein>
    <submittedName>
        <fullName evidence="7">Hydroxyneurosporene-O-methyltransferase</fullName>
    </submittedName>
</protein>
<dbReference type="GO" id="GO:0008171">
    <property type="term" value="F:O-methyltransferase activity"/>
    <property type="evidence" value="ECO:0007669"/>
    <property type="project" value="InterPro"/>
</dbReference>
<keyword evidence="3" id="KW-0949">S-adenosyl-L-methionine</keyword>
<dbReference type="InterPro" id="IPR001077">
    <property type="entry name" value="COMT_C"/>
</dbReference>
<dbReference type="Pfam" id="PF08100">
    <property type="entry name" value="Dimerisation"/>
    <property type="match status" value="1"/>
</dbReference>
<evidence type="ECO:0000259" key="5">
    <source>
        <dbReference type="Pfam" id="PF00891"/>
    </source>
</evidence>
<dbReference type="EMBL" id="FODT01000003">
    <property type="protein sequence ID" value="SEO61890.1"/>
    <property type="molecule type" value="Genomic_DNA"/>
</dbReference>
<evidence type="ECO:0000256" key="3">
    <source>
        <dbReference type="ARBA" id="ARBA00022691"/>
    </source>
</evidence>
<keyword evidence="8" id="KW-1185">Reference proteome</keyword>
<dbReference type="PANTHER" id="PTHR43712">
    <property type="entry name" value="PUTATIVE (AFU_ORTHOLOGUE AFUA_4G14580)-RELATED"/>
    <property type="match status" value="1"/>
</dbReference>
<dbReference type="Gene3D" id="3.40.50.150">
    <property type="entry name" value="Vaccinia Virus protein VP39"/>
    <property type="match status" value="1"/>
</dbReference>
<dbReference type="CDD" id="cd02440">
    <property type="entry name" value="AdoMet_MTases"/>
    <property type="match status" value="1"/>
</dbReference>
<dbReference type="InterPro" id="IPR036388">
    <property type="entry name" value="WH-like_DNA-bd_sf"/>
</dbReference>
<evidence type="ECO:0000256" key="2">
    <source>
        <dbReference type="ARBA" id="ARBA00022679"/>
    </source>
</evidence>
<feature type="active site" description="Proton acceptor" evidence="4">
    <location>
        <position position="285"/>
    </location>
</feature>
<keyword evidence="1 7" id="KW-0489">Methyltransferase</keyword>
<dbReference type="InterPro" id="IPR036390">
    <property type="entry name" value="WH_DNA-bd_sf"/>
</dbReference>
<proteinExistence type="predicted"/>
<dbReference type="SUPFAM" id="SSF46785">
    <property type="entry name" value="Winged helix' DNA-binding domain"/>
    <property type="match status" value="1"/>
</dbReference>
<dbReference type="Gene3D" id="1.10.10.10">
    <property type="entry name" value="Winged helix-like DNA-binding domain superfamily/Winged helix DNA-binding domain"/>
    <property type="match status" value="1"/>
</dbReference>
<evidence type="ECO:0000256" key="4">
    <source>
        <dbReference type="PIRSR" id="PIRSR005739-1"/>
    </source>
</evidence>
<dbReference type="GO" id="GO:0046983">
    <property type="term" value="F:protein dimerization activity"/>
    <property type="evidence" value="ECO:0007669"/>
    <property type="project" value="InterPro"/>
</dbReference>
<evidence type="ECO:0000259" key="6">
    <source>
        <dbReference type="Pfam" id="PF08100"/>
    </source>
</evidence>
<reference evidence="8" key="1">
    <citation type="submission" date="2016-10" db="EMBL/GenBank/DDBJ databases">
        <authorList>
            <person name="Varghese N."/>
            <person name="Submissions S."/>
        </authorList>
    </citation>
    <scope>NUCLEOTIDE SEQUENCE [LARGE SCALE GENOMIC DNA]</scope>
    <source>
        <strain evidence="8">DSM 123</strain>
    </source>
</reference>
<keyword evidence="2 7" id="KW-0808">Transferase</keyword>
<gene>
    <name evidence="7" type="ORF">SAMN05444123_103511</name>
</gene>
<dbReference type="PANTHER" id="PTHR43712:SF2">
    <property type="entry name" value="O-METHYLTRANSFERASE CICE"/>
    <property type="match status" value="1"/>
</dbReference>
<dbReference type="InterPro" id="IPR029063">
    <property type="entry name" value="SAM-dependent_MTases_sf"/>
</dbReference>
<name>A0A1H8R684_9BRAD</name>
<feature type="domain" description="O-methyltransferase dimerisation" evidence="6">
    <location>
        <begin position="51"/>
        <end position="122"/>
    </location>
</feature>
<dbReference type="PIRSF" id="PIRSF005739">
    <property type="entry name" value="O-mtase"/>
    <property type="match status" value="1"/>
</dbReference>
<evidence type="ECO:0000313" key="8">
    <source>
        <dbReference type="Proteomes" id="UP000199615"/>
    </source>
</evidence>
<feature type="domain" description="O-methyltransferase C-terminal" evidence="5">
    <location>
        <begin position="181"/>
        <end position="356"/>
    </location>
</feature>
<evidence type="ECO:0000313" key="7">
    <source>
        <dbReference type="EMBL" id="SEO61890.1"/>
    </source>
</evidence>
<dbReference type="PROSITE" id="PS51683">
    <property type="entry name" value="SAM_OMT_II"/>
    <property type="match status" value="1"/>
</dbReference>
<sequence length="385" mass="41891">MVAVTMISSSLRDRLLGWRDSILSNPRFQRFAAVFPLTRRVARRRAAAMFDLVAGFVYSQILLACVQLRLFDLLAERPASVDELATRLSLPRESMQMLLDGATALKLVQPRSQGRYGLGQLGAELCGNQGVLALVEHHAMLYRDLADPLALLRGPRGGGELAAYWAYVRGERPADLGSEQVSSYTALMAASQPMIAREVLHAFSFRAYRCLLDVGGGDGSFLSAVAAQNPELRCILFDLPAVAEKAAERFRVTGLADRATAVGGSFRTDRLPEGADIVSLVRVIHDHDDEVVAELLDAVHNALPDQGKLLIAEPIAGLPGTESISDAYFAFYLRAMGTGKARTFERLRDLLETAGFTQIELHSVPMPLVASVITAIKRSKCVNLA</sequence>
<dbReference type="GO" id="GO:0032259">
    <property type="term" value="P:methylation"/>
    <property type="evidence" value="ECO:0007669"/>
    <property type="project" value="UniProtKB-KW"/>
</dbReference>
<dbReference type="Proteomes" id="UP000199615">
    <property type="component" value="Unassembled WGS sequence"/>
</dbReference>
<organism evidence="7 8">
    <name type="scientific">Rhodopseudomonas pseudopalustris</name>
    <dbReference type="NCBI Taxonomy" id="1513892"/>
    <lineage>
        <taxon>Bacteria</taxon>
        <taxon>Pseudomonadati</taxon>
        <taxon>Pseudomonadota</taxon>
        <taxon>Alphaproteobacteria</taxon>
        <taxon>Hyphomicrobiales</taxon>
        <taxon>Nitrobacteraceae</taxon>
        <taxon>Rhodopseudomonas</taxon>
    </lineage>
</organism>
<dbReference type="Pfam" id="PF00891">
    <property type="entry name" value="Methyltransf_2"/>
    <property type="match status" value="1"/>
</dbReference>
<evidence type="ECO:0000256" key="1">
    <source>
        <dbReference type="ARBA" id="ARBA00022603"/>
    </source>
</evidence>
<dbReference type="AlphaFoldDB" id="A0A1H8R684"/>